<reference evidence="3" key="1">
    <citation type="journal article" date="2014" name="Front. Microbiol.">
        <title>High frequency of phylogenetically diverse reductive dehalogenase-homologous genes in deep subseafloor sedimentary metagenomes.</title>
        <authorList>
            <person name="Kawai M."/>
            <person name="Futagami T."/>
            <person name="Toyoda A."/>
            <person name="Takaki Y."/>
            <person name="Nishi S."/>
            <person name="Hori S."/>
            <person name="Arai W."/>
            <person name="Tsubouchi T."/>
            <person name="Morono Y."/>
            <person name="Uchiyama I."/>
            <person name="Ito T."/>
            <person name="Fujiyama A."/>
            <person name="Inagaki F."/>
            <person name="Takami H."/>
        </authorList>
    </citation>
    <scope>NUCLEOTIDE SEQUENCE</scope>
    <source>
        <strain evidence="3">Expedition CK06-06</strain>
    </source>
</reference>
<dbReference type="InterPro" id="IPR005814">
    <property type="entry name" value="Aminotrans_3"/>
</dbReference>
<dbReference type="EMBL" id="BARS01023278">
    <property type="protein sequence ID" value="GAG09710.1"/>
    <property type="molecule type" value="Genomic_DNA"/>
</dbReference>
<protein>
    <recommendedName>
        <fullName evidence="4">Ornithine aminotransferase</fullName>
    </recommendedName>
</protein>
<dbReference type="GO" id="GO:0008483">
    <property type="term" value="F:transaminase activity"/>
    <property type="evidence" value="ECO:0007669"/>
    <property type="project" value="InterPro"/>
</dbReference>
<dbReference type="GO" id="GO:0030170">
    <property type="term" value="F:pyridoxal phosphate binding"/>
    <property type="evidence" value="ECO:0007669"/>
    <property type="project" value="InterPro"/>
</dbReference>
<dbReference type="Pfam" id="PF00202">
    <property type="entry name" value="Aminotran_3"/>
    <property type="match status" value="1"/>
</dbReference>
<proteinExistence type="predicted"/>
<dbReference type="Gene3D" id="3.40.640.10">
    <property type="entry name" value="Type I PLP-dependent aspartate aminotransferase-like (Major domain)"/>
    <property type="match status" value="1"/>
</dbReference>
<organism evidence="3">
    <name type="scientific">marine sediment metagenome</name>
    <dbReference type="NCBI Taxonomy" id="412755"/>
    <lineage>
        <taxon>unclassified sequences</taxon>
        <taxon>metagenomes</taxon>
        <taxon>ecological metagenomes</taxon>
    </lineage>
</organism>
<evidence type="ECO:0000313" key="3">
    <source>
        <dbReference type="EMBL" id="GAG09710.1"/>
    </source>
</evidence>
<comment type="cofactor">
    <cofactor evidence="1">
        <name>pyridoxal 5'-phosphate</name>
        <dbReference type="ChEBI" id="CHEBI:597326"/>
    </cofactor>
</comment>
<dbReference type="AlphaFoldDB" id="X0UVE9"/>
<dbReference type="InterPro" id="IPR050103">
    <property type="entry name" value="Class-III_PLP-dep_AT"/>
</dbReference>
<dbReference type="InterPro" id="IPR015422">
    <property type="entry name" value="PyrdxlP-dep_Trfase_small"/>
</dbReference>
<dbReference type="InterPro" id="IPR015424">
    <property type="entry name" value="PyrdxlP-dep_Trfase"/>
</dbReference>
<dbReference type="GO" id="GO:0042802">
    <property type="term" value="F:identical protein binding"/>
    <property type="evidence" value="ECO:0007669"/>
    <property type="project" value="TreeGrafter"/>
</dbReference>
<name>X0UVE9_9ZZZZ</name>
<keyword evidence="2" id="KW-0663">Pyridoxal phosphate</keyword>
<dbReference type="PANTHER" id="PTHR11986:SF18">
    <property type="entry name" value="ORNITHINE AMINOTRANSFERASE, MITOCHONDRIAL"/>
    <property type="match status" value="1"/>
</dbReference>
<comment type="caution">
    <text evidence="3">The sequence shown here is derived from an EMBL/GenBank/DDBJ whole genome shotgun (WGS) entry which is preliminary data.</text>
</comment>
<dbReference type="SUPFAM" id="SSF53383">
    <property type="entry name" value="PLP-dependent transferases"/>
    <property type="match status" value="1"/>
</dbReference>
<accession>X0UVE9</accession>
<gene>
    <name evidence="3" type="ORF">S01H1_37085</name>
</gene>
<feature type="non-terminal residue" evidence="3">
    <location>
        <position position="1"/>
    </location>
</feature>
<evidence type="ECO:0000256" key="2">
    <source>
        <dbReference type="ARBA" id="ARBA00022898"/>
    </source>
</evidence>
<dbReference type="InterPro" id="IPR015421">
    <property type="entry name" value="PyrdxlP-dep_Trfase_major"/>
</dbReference>
<sequence>VFPVSGVLSSWEIMDVLTPGSHGSTWGGNSAGMAVLEAVCDLLVEENFSQKSKDFGKFFMDGLKEIQEKHPEKIKEVRGRGLLIALELSEKARPYTEALMNNSPIGVLAKETHEFSIRFVPPLVVTKKDLQWALSIIDKVFAEVN</sequence>
<evidence type="ECO:0008006" key="4">
    <source>
        <dbReference type="Google" id="ProtNLM"/>
    </source>
</evidence>
<dbReference type="Gene3D" id="3.90.1150.10">
    <property type="entry name" value="Aspartate Aminotransferase, domain 1"/>
    <property type="match status" value="1"/>
</dbReference>
<dbReference type="PANTHER" id="PTHR11986">
    <property type="entry name" value="AMINOTRANSFERASE CLASS III"/>
    <property type="match status" value="1"/>
</dbReference>
<evidence type="ECO:0000256" key="1">
    <source>
        <dbReference type="ARBA" id="ARBA00001933"/>
    </source>
</evidence>